<keyword evidence="2 4" id="KW-0378">Hydrolase</keyword>
<dbReference type="STRING" id="1117379.BABA_14317"/>
<evidence type="ECO:0000313" key="5">
    <source>
        <dbReference type="Proteomes" id="UP000006316"/>
    </source>
</evidence>
<evidence type="ECO:0000313" key="4">
    <source>
        <dbReference type="EMBL" id="EKN66639.1"/>
    </source>
</evidence>
<evidence type="ECO:0000259" key="3">
    <source>
        <dbReference type="Pfam" id="PF07859"/>
    </source>
</evidence>
<dbReference type="SUPFAM" id="SSF53474">
    <property type="entry name" value="alpha/beta-Hydrolases"/>
    <property type="match status" value="1"/>
</dbReference>
<dbReference type="eggNOG" id="COG0657">
    <property type="taxonomic scope" value="Bacteria"/>
</dbReference>
<dbReference type="EMBL" id="AJLS01000114">
    <property type="protein sequence ID" value="EKN66639.1"/>
    <property type="molecule type" value="Genomic_DNA"/>
</dbReference>
<organism evidence="4 5">
    <name type="scientific">Neobacillus bataviensis LMG 21833</name>
    <dbReference type="NCBI Taxonomy" id="1117379"/>
    <lineage>
        <taxon>Bacteria</taxon>
        <taxon>Bacillati</taxon>
        <taxon>Bacillota</taxon>
        <taxon>Bacilli</taxon>
        <taxon>Bacillales</taxon>
        <taxon>Bacillaceae</taxon>
        <taxon>Neobacillus</taxon>
    </lineage>
</organism>
<proteinExistence type="inferred from homology"/>
<keyword evidence="5" id="KW-1185">Reference proteome</keyword>
<dbReference type="OrthoDB" id="9815425at2"/>
<dbReference type="PATRIC" id="fig|1117379.3.peg.2954"/>
<evidence type="ECO:0000256" key="1">
    <source>
        <dbReference type="ARBA" id="ARBA00010515"/>
    </source>
</evidence>
<dbReference type="GO" id="GO:0004806">
    <property type="term" value="F:triacylglycerol lipase activity"/>
    <property type="evidence" value="ECO:0007669"/>
    <property type="project" value="TreeGrafter"/>
</dbReference>
<dbReference type="AlphaFoldDB" id="K6DEA7"/>
<sequence length="305" mass="33448">MASKESLAVRQGLIEWGVQQAQKQPSIEEMRKSLEDLMSSTPLPSDVSVNRIQIGETPAEWVSTPTADQNRVFLFLHGGGYIIGSCKAYRDLASRLSKATNSRVLTVEYRLAPEHQYPAAIEDAVAAYRWLVSDQGVDPSQIIIGGDSAGGGLSLATLLTLRDAGDTLPTAAVLLSPWTDMEGTGKTMETRKDVDPWLNPDQSRATPPMYIGNLDRRHPLVSPIYADLQGLPPMLVHVGNDEILLDDSVRLVERAEVAGVEVTFKIFEDMWHVFHAFAASVPEAQEAINEIGNYVTKKLEAIEIP</sequence>
<dbReference type="Proteomes" id="UP000006316">
    <property type="component" value="Unassembled WGS sequence"/>
</dbReference>
<comment type="caution">
    <text evidence="4">The sequence shown here is derived from an EMBL/GenBank/DDBJ whole genome shotgun (WGS) entry which is preliminary data.</text>
</comment>
<accession>K6DEA7</accession>
<name>K6DEA7_9BACI</name>
<dbReference type="PANTHER" id="PTHR48081:SF30">
    <property type="entry name" value="ACETYL-HYDROLASE LIPR-RELATED"/>
    <property type="match status" value="1"/>
</dbReference>
<dbReference type="InterPro" id="IPR050300">
    <property type="entry name" value="GDXG_lipolytic_enzyme"/>
</dbReference>
<dbReference type="Pfam" id="PF07859">
    <property type="entry name" value="Abhydrolase_3"/>
    <property type="match status" value="1"/>
</dbReference>
<dbReference type="InterPro" id="IPR013094">
    <property type="entry name" value="AB_hydrolase_3"/>
</dbReference>
<protein>
    <submittedName>
        <fullName evidence="4">Alpha/beta hydrolase fold-3 domain-containing protein</fullName>
    </submittedName>
</protein>
<dbReference type="PANTHER" id="PTHR48081">
    <property type="entry name" value="AB HYDROLASE SUPERFAMILY PROTEIN C4A8.06C"/>
    <property type="match status" value="1"/>
</dbReference>
<feature type="domain" description="Alpha/beta hydrolase fold-3" evidence="3">
    <location>
        <begin position="74"/>
        <end position="275"/>
    </location>
</feature>
<reference evidence="4 5" key="1">
    <citation type="journal article" date="2012" name="Front. Microbiol.">
        <title>Redundancy and modularity in membrane-associated dissimilatory nitrate reduction in Bacillus.</title>
        <authorList>
            <person name="Heylen K."/>
            <person name="Keltjens J."/>
        </authorList>
    </citation>
    <scope>NUCLEOTIDE SEQUENCE [LARGE SCALE GENOMIC DNA]</scope>
    <source>
        <strain evidence="5">LMG 21833T</strain>
    </source>
</reference>
<comment type="similarity">
    <text evidence="1">Belongs to the 'GDXG' lipolytic enzyme family.</text>
</comment>
<dbReference type="InterPro" id="IPR029058">
    <property type="entry name" value="AB_hydrolase_fold"/>
</dbReference>
<dbReference type="RefSeq" id="WP_007085859.1">
    <property type="nucleotide sequence ID" value="NZ_AJLS01000114.1"/>
</dbReference>
<dbReference type="Gene3D" id="3.40.50.1820">
    <property type="entry name" value="alpha/beta hydrolase"/>
    <property type="match status" value="1"/>
</dbReference>
<gene>
    <name evidence="4" type="ORF">BABA_14317</name>
</gene>
<evidence type="ECO:0000256" key="2">
    <source>
        <dbReference type="ARBA" id="ARBA00022801"/>
    </source>
</evidence>